<evidence type="ECO:0000313" key="2">
    <source>
        <dbReference type="Proteomes" id="UP000663880"/>
    </source>
</evidence>
<accession>A0A821S4M3</accession>
<dbReference type="OrthoDB" id="413361at2759"/>
<gene>
    <name evidence="1" type="ORF">PMACD_LOCUS7299</name>
</gene>
<protein>
    <submittedName>
        <fullName evidence="1">Uncharacterized protein</fullName>
    </submittedName>
</protein>
<comment type="caution">
    <text evidence="1">The sequence shown here is derived from an EMBL/GenBank/DDBJ whole genome shotgun (WGS) entry which is preliminary data.</text>
</comment>
<sequence>MKLDECNPASTPIEQEMVSQKADFKNDEALPANNNYRFAIGSLLYLATITRPDISFAVNYLSRFCNKPMKSHQAMVKRVFQYLRGTATAGIYFGGDKEFVAYIDSDFGGDSETGQSTSGVLVLGGGPIIWYSQKQRLVATSTAEAEYRAAVSVIDDVCWIKRISVELGILEVDQLKVDNMSAIHMLHIL</sequence>
<reference evidence="1" key="1">
    <citation type="submission" date="2021-02" db="EMBL/GenBank/DDBJ databases">
        <authorList>
            <person name="Steward A R."/>
        </authorList>
    </citation>
    <scope>NUCLEOTIDE SEQUENCE</scope>
</reference>
<evidence type="ECO:0000313" key="1">
    <source>
        <dbReference type="EMBL" id="CAF4853880.1"/>
    </source>
</evidence>
<keyword evidence="2" id="KW-1185">Reference proteome</keyword>
<dbReference type="Proteomes" id="UP000663880">
    <property type="component" value="Unassembled WGS sequence"/>
</dbReference>
<organism evidence="1 2">
    <name type="scientific">Pieris macdunnoughi</name>
    <dbReference type="NCBI Taxonomy" id="345717"/>
    <lineage>
        <taxon>Eukaryota</taxon>
        <taxon>Metazoa</taxon>
        <taxon>Ecdysozoa</taxon>
        <taxon>Arthropoda</taxon>
        <taxon>Hexapoda</taxon>
        <taxon>Insecta</taxon>
        <taxon>Pterygota</taxon>
        <taxon>Neoptera</taxon>
        <taxon>Endopterygota</taxon>
        <taxon>Lepidoptera</taxon>
        <taxon>Glossata</taxon>
        <taxon>Ditrysia</taxon>
        <taxon>Papilionoidea</taxon>
        <taxon>Pieridae</taxon>
        <taxon>Pierinae</taxon>
        <taxon>Pieris</taxon>
    </lineage>
</organism>
<proteinExistence type="predicted"/>
<dbReference type="PANTHER" id="PTHR11439">
    <property type="entry name" value="GAG-POL-RELATED RETROTRANSPOSON"/>
    <property type="match status" value="1"/>
</dbReference>
<dbReference type="EMBL" id="CAJOBZ010000017">
    <property type="protein sequence ID" value="CAF4853880.1"/>
    <property type="molecule type" value="Genomic_DNA"/>
</dbReference>
<dbReference type="PANTHER" id="PTHR11439:SF480">
    <property type="entry name" value="REVERSE TRANSCRIPTASE TY1_COPIA-TYPE DOMAIN-CONTAINING PROTEIN"/>
    <property type="match status" value="1"/>
</dbReference>
<name>A0A821S4M3_9NEOP</name>
<dbReference type="CDD" id="cd09272">
    <property type="entry name" value="RNase_HI_RT_Ty1"/>
    <property type="match status" value="1"/>
</dbReference>
<dbReference type="AlphaFoldDB" id="A0A821S4M3"/>